<evidence type="ECO:0000256" key="8">
    <source>
        <dbReference type="SAM" id="MobiDB-lite"/>
    </source>
</evidence>
<feature type="compositionally biased region" description="Basic residues" evidence="8">
    <location>
        <begin position="33"/>
        <end position="44"/>
    </location>
</feature>
<evidence type="ECO:0000256" key="7">
    <source>
        <dbReference type="ARBA" id="ARBA00023136"/>
    </source>
</evidence>
<accession>U5NIZ9</accession>
<name>U5NIZ9_9GAMA</name>
<dbReference type="Proteomes" id="UP000134372">
    <property type="component" value="Segment"/>
</dbReference>
<evidence type="ECO:0000256" key="1">
    <source>
        <dbReference type="ARBA" id="ARBA00022553"/>
    </source>
</evidence>
<sequence length="296" mass="32898">MPASCASARRSSAVSVHMPPDRRRASHASKMSLGKRRHHSVHRDLKRPRLQVSDQVFFSVLANRHELGMDFLREMDTPICTNKSVMLPLDLSTVAPGRCVSLSPFGHSSNMGFQCVLCSPSDKAAVARASGLGGDTLKANSELCSVALAFYHHADKVVQHKTFYLSLLSHSMDVVRLSFLQPGLLYAHLVLRTFGHDPLPIFITSNNMLTLFLIFKTRELHLGETTLRLLMDNLPNYRVSVDCLKQSYVIRFAPDHRDTEAMTVPVHTICEAVAALDCTDELRDDIQKGTALVTSM</sequence>
<dbReference type="InterPro" id="IPR021152">
    <property type="entry name" value="Herpes_UL31"/>
</dbReference>
<dbReference type="GO" id="GO:0008270">
    <property type="term" value="F:zinc ion binding"/>
    <property type="evidence" value="ECO:0007669"/>
    <property type="project" value="UniProtKB-KW"/>
</dbReference>
<evidence type="ECO:0000313" key="10">
    <source>
        <dbReference type="Proteomes" id="UP000134372"/>
    </source>
</evidence>
<dbReference type="GO" id="GO:0046765">
    <property type="term" value="P:viral budding from nuclear membrane"/>
    <property type="evidence" value="ECO:0007669"/>
    <property type="project" value="InterPro"/>
</dbReference>
<keyword evidence="1" id="KW-0597">Phosphoprotein</keyword>
<evidence type="ECO:0000256" key="6">
    <source>
        <dbReference type="ARBA" id="ARBA00022870"/>
    </source>
</evidence>
<keyword evidence="3" id="KW-0479">Metal-binding</keyword>
<feature type="compositionally biased region" description="Low complexity" evidence="8">
    <location>
        <begin position="1"/>
        <end position="16"/>
    </location>
</feature>
<keyword evidence="6" id="KW-1043">Host membrane</keyword>
<evidence type="ECO:0000256" key="4">
    <source>
        <dbReference type="ARBA" id="ARBA00022771"/>
    </source>
</evidence>
<dbReference type="EMBL" id="KF703446">
    <property type="protein sequence ID" value="AGY30756.1"/>
    <property type="molecule type" value="Genomic_DNA"/>
</dbReference>
<feature type="region of interest" description="Disordered" evidence="8">
    <location>
        <begin position="1"/>
        <end position="44"/>
    </location>
</feature>
<evidence type="ECO:0000313" key="9">
    <source>
        <dbReference type="EMBL" id="AGY30756.1"/>
    </source>
</evidence>
<keyword evidence="2" id="KW-1048">Host nucleus</keyword>
<keyword evidence="7" id="KW-0472">Membrane</keyword>
<protein>
    <submittedName>
        <fullName evidence="9">ORF69</fullName>
    </submittedName>
</protein>
<dbReference type="HAMAP" id="MF_04023">
    <property type="entry name" value="HSV_NEC1"/>
    <property type="match status" value="1"/>
</dbReference>
<organism evidence="9 10">
    <name type="scientific">Retroperitoneal fibromatosis-associated herpesvirus</name>
    <dbReference type="NCBI Taxonomy" id="111469"/>
    <lineage>
        <taxon>Viruses</taxon>
        <taxon>Duplodnaviria</taxon>
        <taxon>Heunggongvirae</taxon>
        <taxon>Peploviricota</taxon>
        <taxon>Herviviricetes</taxon>
        <taxon>Herpesvirales</taxon>
        <taxon>Orthoherpesviridae</taxon>
        <taxon>Gammaherpesvirinae</taxon>
        <taxon>Rhadinovirus</taxon>
        <taxon>Rhadinovirus macacinegamma8</taxon>
        <taxon>Macacine gammaherpesvirus 8</taxon>
    </lineage>
</organism>
<keyword evidence="4" id="KW-0863">Zinc-finger</keyword>
<keyword evidence="5" id="KW-0862">Zinc</keyword>
<dbReference type="Pfam" id="PF02718">
    <property type="entry name" value="Herpes_UL31"/>
    <property type="match status" value="1"/>
</dbReference>
<reference evidence="9 10" key="1">
    <citation type="journal article" date="2013" name="J. Virol.">
        <title>Next-Generation Sequence Analysis of the Genome of RFHVMn, the Macaque Homolog of Kaposi's Sarcoma (KS)-Associated Herpesvirus, from a KS-Like Tumor of a Pig-Tailed Macaque.</title>
        <authorList>
            <person name="Bruce A.G."/>
            <person name="Ryan J.T."/>
            <person name="Thomas M.J."/>
            <person name="Peng X."/>
            <person name="Grundhoff A."/>
            <person name="Tsai C.C."/>
            <person name="Rose T.M."/>
        </authorList>
    </citation>
    <scope>NUCLEOTIDE SEQUENCE [LARGE SCALE GENOMIC DNA]</scope>
    <source>
        <strain evidence="9">RFHVMnM78114</strain>
    </source>
</reference>
<keyword evidence="10" id="KW-1185">Reference proteome</keyword>
<proteinExistence type="inferred from homology"/>
<evidence type="ECO:0000256" key="3">
    <source>
        <dbReference type="ARBA" id="ARBA00022723"/>
    </source>
</evidence>
<evidence type="ECO:0000256" key="2">
    <source>
        <dbReference type="ARBA" id="ARBA00022562"/>
    </source>
</evidence>
<evidence type="ECO:0000256" key="5">
    <source>
        <dbReference type="ARBA" id="ARBA00022833"/>
    </source>
</evidence>